<name>A0ABX8AX79_9BACT</name>
<dbReference type="Gene3D" id="2.120.10.30">
    <property type="entry name" value="TolB, C-terminal domain"/>
    <property type="match status" value="2"/>
</dbReference>
<evidence type="ECO:0000256" key="1">
    <source>
        <dbReference type="ARBA" id="ARBA00022801"/>
    </source>
</evidence>
<evidence type="ECO:0000256" key="2">
    <source>
        <dbReference type="ARBA" id="ARBA00022825"/>
    </source>
</evidence>
<dbReference type="RefSeq" id="WP_211421345.1">
    <property type="nucleotide sequence ID" value="NZ_CP072642.1"/>
</dbReference>
<dbReference type="InterPro" id="IPR001375">
    <property type="entry name" value="Peptidase_S9_cat"/>
</dbReference>
<dbReference type="SUPFAM" id="SSF53474">
    <property type="entry name" value="alpha/beta-Hydrolases"/>
    <property type="match status" value="1"/>
</dbReference>
<dbReference type="InterPro" id="IPR029058">
    <property type="entry name" value="AB_hydrolase_fold"/>
</dbReference>
<protein>
    <submittedName>
        <fullName evidence="5">S9 family peptidase</fullName>
    </submittedName>
</protein>
<feature type="signal peptide" evidence="3">
    <location>
        <begin position="1"/>
        <end position="26"/>
    </location>
</feature>
<dbReference type="SUPFAM" id="SSF82171">
    <property type="entry name" value="DPP6 N-terminal domain-like"/>
    <property type="match status" value="1"/>
</dbReference>
<dbReference type="InterPro" id="IPR011659">
    <property type="entry name" value="WD40"/>
</dbReference>
<dbReference type="EMBL" id="CP072642">
    <property type="protein sequence ID" value="QUV92912.1"/>
    <property type="molecule type" value="Genomic_DNA"/>
</dbReference>
<evidence type="ECO:0000313" key="6">
    <source>
        <dbReference type="Proteomes" id="UP000677668"/>
    </source>
</evidence>
<keyword evidence="2" id="KW-0720">Serine protease</keyword>
<organism evidence="5 6">
    <name type="scientific">Chloracidobacterium sp. N</name>
    <dbReference type="NCBI Taxonomy" id="2821540"/>
    <lineage>
        <taxon>Bacteria</taxon>
        <taxon>Pseudomonadati</taxon>
        <taxon>Acidobacteriota</taxon>
        <taxon>Terriglobia</taxon>
        <taxon>Terriglobales</taxon>
        <taxon>Acidobacteriaceae</taxon>
        <taxon>Chloracidobacterium</taxon>
        <taxon>Chloracidobacterium aggregatum</taxon>
    </lineage>
</organism>
<keyword evidence="6" id="KW-1185">Reference proteome</keyword>
<keyword evidence="2" id="KW-0645">Protease</keyword>
<accession>A0ABX8AX79</accession>
<evidence type="ECO:0000256" key="3">
    <source>
        <dbReference type="SAM" id="SignalP"/>
    </source>
</evidence>
<sequence>MFTLKPFLTVLLALSWALSLSGLALAQTAPATAPRRLDKGTFMEMESVTNPAISPDGRQIVFTRTFVDKMTDRYRSTLWIVERDGSRARELTGQTYSARQPVWAPDSKRLAFVAERDGSAQIHVLTPETGDLVQLTRVEQEPSDLRWSPDGKQLLFSMLVPDPDSPLPIKLPEAPKGAQWAKPALVIDRMVWAVDGQGQIPRTKRQVFVLDARLGGTPQRITDGKYSYDDPEWSPDGRQVYVSAIRRDDWEFARGDSEIYVITLATRELRALTDRRGRDAQPKVSPDGKRIAYVGYDQQKLTYHISSLYLMNADGSESRLWAGELPSSPTQVTWVRDGSGVYFLVEERGTAQLYFAPVNGKARRITEGTHVLSSFSLADNGQVAAIRSSFREPGNLVTFPVARPGELQVLVDVNADVLAGLVLGEAEELRFRSSDGLEIQGWLIKPADFDPAKKYPMVLWIHGGPWSMYSVAFNWAFQNFAAEGYAVLYTNPRGSTGYGQAFVNGIQYAYPGKDYDDLMAGVDAALARGFIDERNMFVCGGSGGGVLTAWIVGHTDRFAAAASMRPVVNWHSFVGTTDGPVTWYDQFEKYPWEDPQAFAVRSPLSYVARVTTPTMLLTGEADLRTPIGQTEEYYRALKMLGKPTLLVRVPEEFHGFRRPSHQLAQQLYLQAWFGKYRR</sequence>
<keyword evidence="3" id="KW-0732">Signal</keyword>
<dbReference type="Pfam" id="PF00326">
    <property type="entry name" value="Peptidase_S9"/>
    <property type="match status" value="1"/>
</dbReference>
<evidence type="ECO:0000313" key="5">
    <source>
        <dbReference type="EMBL" id="QUV92912.1"/>
    </source>
</evidence>
<dbReference type="Gene3D" id="3.40.50.1820">
    <property type="entry name" value="alpha/beta hydrolase"/>
    <property type="match status" value="1"/>
</dbReference>
<gene>
    <name evidence="5" type="ORF">J8C05_05840</name>
</gene>
<dbReference type="PANTHER" id="PTHR42776:SF27">
    <property type="entry name" value="DIPEPTIDYL PEPTIDASE FAMILY MEMBER 6"/>
    <property type="match status" value="1"/>
</dbReference>
<dbReference type="InterPro" id="IPR011042">
    <property type="entry name" value="6-blade_b-propeller_TolB-like"/>
</dbReference>
<keyword evidence="1" id="KW-0378">Hydrolase</keyword>
<feature type="chain" id="PRO_5046877749" evidence="3">
    <location>
        <begin position="27"/>
        <end position="678"/>
    </location>
</feature>
<dbReference type="PANTHER" id="PTHR42776">
    <property type="entry name" value="SERINE PEPTIDASE S9 FAMILY MEMBER"/>
    <property type="match status" value="1"/>
</dbReference>
<dbReference type="Pfam" id="PF07676">
    <property type="entry name" value="PD40"/>
    <property type="match status" value="4"/>
</dbReference>
<evidence type="ECO:0000259" key="4">
    <source>
        <dbReference type="Pfam" id="PF00326"/>
    </source>
</evidence>
<proteinExistence type="predicted"/>
<feature type="domain" description="Peptidase S9 prolyl oligopeptidase catalytic" evidence="4">
    <location>
        <begin position="472"/>
        <end position="676"/>
    </location>
</feature>
<reference evidence="5 6" key="1">
    <citation type="submission" date="2021-03" db="EMBL/GenBank/DDBJ databases">
        <title>Genomic and phenotypic characterization of Chloracidobacterium isolates provides evidence for multiple species.</title>
        <authorList>
            <person name="Saini M.K."/>
            <person name="Costas A.M.G."/>
            <person name="Tank M."/>
            <person name="Bryant D.A."/>
        </authorList>
    </citation>
    <scope>NUCLEOTIDE SEQUENCE [LARGE SCALE GENOMIC DNA]</scope>
    <source>
        <strain evidence="5 6">N</strain>
    </source>
</reference>
<dbReference type="Proteomes" id="UP000677668">
    <property type="component" value="Chromosome 1"/>
</dbReference>